<comment type="caution">
    <text evidence="2">The sequence shown here is derived from an EMBL/GenBank/DDBJ whole genome shotgun (WGS) entry which is preliminary data.</text>
</comment>
<evidence type="ECO:0000313" key="2">
    <source>
        <dbReference type="EMBL" id="OAQ21246.1"/>
    </source>
</evidence>
<keyword evidence="3" id="KW-1185">Reference proteome</keyword>
<evidence type="ECO:0000313" key="3">
    <source>
        <dbReference type="Proteomes" id="UP000078390"/>
    </source>
</evidence>
<evidence type="ECO:0000256" key="1">
    <source>
        <dbReference type="ARBA" id="ARBA00022729"/>
    </source>
</evidence>
<accession>A0A179D5C5</accession>
<protein>
    <submittedName>
        <fullName evidence="2">Cytochrome c family protein</fullName>
    </submittedName>
</protein>
<dbReference type="PANTHER" id="PTHR35038">
    <property type="entry name" value="DISSIMILATORY SULFITE REDUCTASE SIRA"/>
    <property type="match status" value="1"/>
</dbReference>
<proteinExistence type="predicted"/>
<dbReference type="OrthoDB" id="9783375at2"/>
<dbReference type="EMBL" id="LWLG01000002">
    <property type="protein sequence ID" value="OAQ21246.1"/>
    <property type="molecule type" value="Genomic_DNA"/>
</dbReference>
<gene>
    <name evidence="2" type="ORF">TDIS_0466</name>
</gene>
<dbReference type="SUPFAM" id="SSF48695">
    <property type="entry name" value="Multiheme cytochromes"/>
    <property type="match status" value="1"/>
</dbReference>
<dbReference type="STRING" id="999894.TDIS_0466"/>
<dbReference type="InterPro" id="IPR051829">
    <property type="entry name" value="Multiheme_Cytochr_ET"/>
</dbReference>
<dbReference type="InterPro" id="IPR036280">
    <property type="entry name" value="Multihaem_cyt_sf"/>
</dbReference>
<dbReference type="Gene3D" id="3.90.10.10">
    <property type="entry name" value="Cytochrome C3"/>
    <property type="match status" value="1"/>
</dbReference>
<organism evidence="2 3">
    <name type="scientific">Thermosulfurimonas dismutans</name>
    <dbReference type="NCBI Taxonomy" id="999894"/>
    <lineage>
        <taxon>Bacteria</taxon>
        <taxon>Pseudomonadati</taxon>
        <taxon>Thermodesulfobacteriota</taxon>
        <taxon>Thermodesulfobacteria</taxon>
        <taxon>Thermodesulfobacteriales</taxon>
        <taxon>Thermodesulfobacteriaceae</taxon>
        <taxon>Thermosulfurimonas</taxon>
    </lineage>
</organism>
<reference evidence="2 3" key="1">
    <citation type="submission" date="2016-04" db="EMBL/GenBank/DDBJ databases">
        <title>Genome analysis of Thermosulfurimonas dismutans, the first thermophilic sulfur-disproportionating bacterium of the phylum Thermodesulfobacteria.</title>
        <authorList>
            <person name="Mardanov A.V."/>
            <person name="Beletsky A.V."/>
            <person name="Kadnikov V.V."/>
            <person name="Slobodkin A.I."/>
            <person name="Ravin N.V."/>
        </authorList>
    </citation>
    <scope>NUCLEOTIDE SEQUENCE [LARGE SCALE GENOMIC DNA]</scope>
    <source>
        <strain evidence="2 3">S95</strain>
    </source>
</reference>
<name>A0A179D5C5_9BACT</name>
<sequence>MWLLVLIFFVLQTGGLGWASSGCIKCHPVKLDTAHSFPCVRCHSGNDKASRKETAHQGLVSKPAHPSNWMAACGKCHGQEIASLEHSRHYTLSGVVNNVLMAFGLPQVKDFIEIPEPDRIKTKSDLLYDLMRRRCLKCHLFYEGEDYPEARRGTGCAACHLPYAGGELVDHRFGKPSPRNCLHCHYGNRVGWDYYGFFAHDLPYAFRTPLVEGDLPARPWGIEFHEMTPDVHAQKGMGCVDCHGKEELMEGRTRKDCLSCHEKILGRKPFHTREVLGRVRCSVCHAVWMARDEGLYLTLYEDPDWEEWSEFFVQEDAEVEDLFLTYFQGKTPVPKMKDTISGQSRAGVWFLTLKRRSFEEVVLGFDSRGRLSLMRPILDIHLSYVKADGEVPVDDWHPKGPVELPVSPHTIGPGDTFRSFEILKKIRLREDHKP</sequence>
<dbReference type="RefSeq" id="WP_068668919.1">
    <property type="nucleotide sequence ID" value="NZ_LWLG01000002.1"/>
</dbReference>
<keyword evidence="1" id="KW-0732">Signal</keyword>
<dbReference type="Proteomes" id="UP000078390">
    <property type="component" value="Unassembled WGS sequence"/>
</dbReference>
<dbReference type="AlphaFoldDB" id="A0A179D5C5"/>